<dbReference type="Pfam" id="PF06568">
    <property type="entry name" value="YjiS-like"/>
    <property type="match status" value="1"/>
</dbReference>
<name>A0A8J6YU21_9RHOB</name>
<dbReference type="AlphaFoldDB" id="A0A8J6YU21"/>
<dbReference type="EMBL" id="JACVXA010000011">
    <property type="protein sequence ID" value="MBE3637690.1"/>
    <property type="molecule type" value="Genomic_DNA"/>
</dbReference>
<sequence>MAAITTNTLPRTAGHGPAALIDRARAAWTRWREAETARAELYALDDRELADLGISRYDIRHMDFSKP</sequence>
<evidence type="ECO:0000259" key="1">
    <source>
        <dbReference type="Pfam" id="PF06568"/>
    </source>
</evidence>
<proteinExistence type="predicted"/>
<protein>
    <submittedName>
        <fullName evidence="2">DUF1127 domain-containing protein</fullName>
    </submittedName>
</protein>
<gene>
    <name evidence="2" type="ORF">ICN82_05645</name>
</gene>
<feature type="domain" description="YjiS-like" evidence="1">
    <location>
        <begin position="25"/>
        <end position="60"/>
    </location>
</feature>
<comment type="caution">
    <text evidence="2">The sequence shown here is derived from an EMBL/GenBank/DDBJ whole genome shotgun (WGS) entry which is preliminary data.</text>
</comment>
<evidence type="ECO:0000313" key="3">
    <source>
        <dbReference type="Proteomes" id="UP000609121"/>
    </source>
</evidence>
<dbReference type="RefSeq" id="WP_193180602.1">
    <property type="nucleotide sequence ID" value="NZ_JACVXA010000011.1"/>
</dbReference>
<dbReference type="InterPro" id="IPR009506">
    <property type="entry name" value="YjiS-like"/>
</dbReference>
<organism evidence="2 3">
    <name type="scientific">Mangrovicoccus algicola</name>
    <dbReference type="NCBI Taxonomy" id="2771008"/>
    <lineage>
        <taxon>Bacteria</taxon>
        <taxon>Pseudomonadati</taxon>
        <taxon>Pseudomonadota</taxon>
        <taxon>Alphaproteobacteria</taxon>
        <taxon>Rhodobacterales</taxon>
        <taxon>Paracoccaceae</taxon>
        <taxon>Mangrovicoccus</taxon>
    </lineage>
</organism>
<dbReference type="Proteomes" id="UP000609121">
    <property type="component" value="Unassembled WGS sequence"/>
</dbReference>
<accession>A0A8J6YU21</accession>
<reference evidence="2" key="1">
    <citation type="submission" date="2020-09" db="EMBL/GenBank/DDBJ databases">
        <title>A novel bacterium of genus Mangrovicoccus, isolated from South China Sea.</title>
        <authorList>
            <person name="Huang H."/>
            <person name="Mo K."/>
            <person name="Hu Y."/>
        </authorList>
    </citation>
    <scope>NUCLEOTIDE SEQUENCE</scope>
    <source>
        <strain evidence="2">HB182678</strain>
    </source>
</reference>
<keyword evidence="3" id="KW-1185">Reference proteome</keyword>
<evidence type="ECO:0000313" key="2">
    <source>
        <dbReference type="EMBL" id="MBE3637690.1"/>
    </source>
</evidence>